<dbReference type="InterPro" id="IPR036010">
    <property type="entry name" value="2Fe-2S_ferredoxin-like_sf"/>
</dbReference>
<dbReference type="EMBL" id="PDVP01000003">
    <property type="protein sequence ID" value="PHP67511.1"/>
    <property type="molecule type" value="Genomic_DNA"/>
</dbReference>
<dbReference type="Pfam" id="PF17651">
    <property type="entry name" value="Raco_middle"/>
    <property type="match status" value="1"/>
</dbReference>
<dbReference type="InterPro" id="IPR012675">
    <property type="entry name" value="Beta-grasp_dom_sf"/>
</dbReference>
<dbReference type="CDD" id="cd00207">
    <property type="entry name" value="fer2"/>
    <property type="match status" value="1"/>
</dbReference>
<proteinExistence type="predicted"/>
<name>A0A2G1QPW8_9HYPH</name>
<dbReference type="PROSITE" id="PS51085">
    <property type="entry name" value="2FE2S_FER_2"/>
    <property type="match status" value="1"/>
</dbReference>
<dbReference type="InterPro" id="IPR041414">
    <property type="entry name" value="Raco-like_middle"/>
</dbReference>
<dbReference type="Gene3D" id="3.10.20.30">
    <property type="match status" value="1"/>
</dbReference>
<protein>
    <submittedName>
        <fullName evidence="2">Drug:proton antiporter</fullName>
    </submittedName>
</protein>
<dbReference type="PANTHER" id="PTHR42895:SF2">
    <property type="entry name" value="IRON-SULFUR CLUSTER PROTEIN"/>
    <property type="match status" value="1"/>
</dbReference>
<dbReference type="OrthoDB" id="9810588at2"/>
<dbReference type="Pfam" id="PF00111">
    <property type="entry name" value="Fer2"/>
    <property type="match status" value="1"/>
</dbReference>
<dbReference type="Gene3D" id="3.30.420.480">
    <property type="entry name" value="Domain of unknown function (DUF4445)"/>
    <property type="match status" value="1"/>
</dbReference>
<dbReference type="PANTHER" id="PTHR42895">
    <property type="entry name" value="IRON-SULFUR CLUSTER-BINDING PROTEIN-RELATED"/>
    <property type="match status" value="1"/>
</dbReference>
<dbReference type="RefSeq" id="WP_099305460.1">
    <property type="nucleotide sequence ID" value="NZ_PDVP01000003.1"/>
</dbReference>
<dbReference type="Pfam" id="PF17650">
    <property type="entry name" value="RACo_linker"/>
    <property type="match status" value="1"/>
</dbReference>
<dbReference type="InterPro" id="IPR052911">
    <property type="entry name" value="Corrinoid_activation_enz"/>
</dbReference>
<dbReference type="Pfam" id="PF14574">
    <property type="entry name" value="RACo_C_ter"/>
    <property type="match status" value="1"/>
</dbReference>
<evidence type="ECO:0000313" key="2">
    <source>
        <dbReference type="EMBL" id="PHP67511.1"/>
    </source>
</evidence>
<dbReference type="Proteomes" id="UP000221168">
    <property type="component" value="Unassembled WGS sequence"/>
</dbReference>
<feature type="domain" description="2Fe-2S ferredoxin-type" evidence="1">
    <location>
        <begin position="4"/>
        <end position="109"/>
    </location>
</feature>
<dbReference type="GO" id="GO:0051536">
    <property type="term" value="F:iron-sulfur cluster binding"/>
    <property type="evidence" value="ECO:0007669"/>
    <property type="project" value="InterPro"/>
</dbReference>
<dbReference type="SUPFAM" id="SSF54292">
    <property type="entry name" value="2Fe-2S ferredoxin-like"/>
    <property type="match status" value="1"/>
</dbReference>
<dbReference type="InterPro" id="IPR027980">
    <property type="entry name" value="RACo_C"/>
</dbReference>
<dbReference type="InterPro" id="IPR001041">
    <property type="entry name" value="2Fe-2S_ferredoxin-type"/>
</dbReference>
<evidence type="ECO:0000313" key="3">
    <source>
        <dbReference type="Proteomes" id="UP000221168"/>
    </source>
</evidence>
<gene>
    <name evidence="2" type="ORF">CSC94_07330</name>
</gene>
<dbReference type="InterPro" id="IPR042259">
    <property type="entry name" value="Raco-like_middle_sf"/>
</dbReference>
<organism evidence="2 3">
    <name type="scientific">Zhengella mangrovi</name>
    <dbReference type="NCBI Taxonomy" id="1982044"/>
    <lineage>
        <taxon>Bacteria</taxon>
        <taxon>Pseudomonadati</taxon>
        <taxon>Pseudomonadota</taxon>
        <taxon>Alphaproteobacteria</taxon>
        <taxon>Hyphomicrobiales</taxon>
        <taxon>Notoacmeibacteraceae</taxon>
        <taxon>Zhengella</taxon>
    </lineage>
</organism>
<keyword evidence="3" id="KW-1185">Reference proteome</keyword>
<reference evidence="2 3" key="1">
    <citation type="submission" date="2017-10" db="EMBL/GenBank/DDBJ databases">
        <title>Sedimentibacterium mangrovi gen. nov., sp. nov., a novel member of family Phyllobacteriacea isolated from mangrove sediment.</title>
        <authorList>
            <person name="Liao H."/>
            <person name="Tian Y."/>
        </authorList>
    </citation>
    <scope>NUCLEOTIDE SEQUENCE [LARGE SCALE GENOMIC DNA]</scope>
    <source>
        <strain evidence="2 3">X9-2-2</strain>
    </source>
</reference>
<evidence type="ECO:0000259" key="1">
    <source>
        <dbReference type="PROSITE" id="PS51085"/>
    </source>
</evidence>
<dbReference type="Gene3D" id="3.10.20.880">
    <property type="match status" value="1"/>
</dbReference>
<dbReference type="AlphaFoldDB" id="A0A2G1QPW8"/>
<sequence>MSDPLVLFMPSGKRGRFPKGTPVLDAARELGVYVESVCGGRGICGRCQVEVQTGQFAKHGITSEAGNISAWSAKEARYTEKRGALKEGRRLSCSATIEGDLVIDVPQDAVVNAQVVRKKATDRIIERNPAISLCYVEVDEPDMHKPLGDLDRLKAALGRDWGYDDLVVDFRLVPQVQAILRQGKWAVTAAIHHDADTDRPVLIALWPGLKNEAWGIACDIGSTTIAMHLVSLLSGRIAASSGASNPQIRFGEDLMSRVSYVMMNPEGREAMTVAVRDAINDLISKVCEEAGADRADILDTVFVGNPVMHHLFLGIDPTELGGAPFALAASGALALKAAEIGIGVNAGARTYILPCIAGHVGADAAAATLSEGPYRQDREMLLVDVGTNAEIVLGNDRHTVACSSPTGPAFEGAEISGGQRAAPGAIERVRIDPETLEPRYRVIGSDLWSDEDGFAASLNGTGVTGICGSGIIEVIAEMFLAGVISEDGVVDGSLASRSPRIVEQGRTFGYVLQEANPRIVVTQNDVRAIQLAKAALYAGIRLLMQKKGIDSVDMIRFAGAFGSYIDPKYAMVLGLIPDCDLDQVKAVGNAAGDGALMALLNRGHRREIETAVSRIEKIETALEPDFQQLFVNAMALPNKVDAFPRLAAAVKLPERKVLSEVSDGGSRRRGGRRAR</sequence>
<comment type="caution">
    <text evidence="2">The sequence shown here is derived from an EMBL/GenBank/DDBJ whole genome shotgun (WGS) entry which is preliminary data.</text>
</comment>
<accession>A0A2G1QPW8</accession>
<dbReference type="InterPro" id="IPR040506">
    <property type="entry name" value="RACo_linker"/>
</dbReference>